<feature type="region of interest" description="Disordered" evidence="2">
    <location>
        <begin position="740"/>
        <end position="775"/>
    </location>
</feature>
<dbReference type="Proteomes" id="UP000283530">
    <property type="component" value="Unassembled WGS sequence"/>
</dbReference>
<feature type="region of interest" description="Disordered" evidence="2">
    <location>
        <begin position="1077"/>
        <end position="1126"/>
    </location>
</feature>
<dbReference type="EMBL" id="QPKB01000010">
    <property type="protein sequence ID" value="RWR93238.1"/>
    <property type="molecule type" value="Genomic_DNA"/>
</dbReference>
<feature type="compositionally biased region" description="Basic and acidic residues" evidence="2">
    <location>
        <begin position="380"/>
        <end position="407"/>
    </location>
</feature>
<feature type="compositionally biased region" description="Basic and acidic residues" evidence="2">
    <location>
        <begin position="322"/>
        <end position="339"/>
    </location>
</feature>
<dbReference type="GO" id="GO:0009506">
    <property type="term" value="C:plasmodesma"/>
    <property type="evidence" value="ECO:0007669"/>
    <property type="project" value="TreeGrafter"/>
</dbReference>
<dbReference type="InterPro" id="IPR036533">
    <property type="entry name" value="BAG_dom_sf"/>
</dbReference>
<dbReference type="Pfam" id="PF02179">
    <property type="entry name" value="BAG"/>
    <property type="match status" value="1"/>
</dbReference>
<feature type="compositionally biased region" description="Basic and acidic residues" evidence="2">
    <location>
        <begin position="517"/>
        <end position="536"/>
    </location>
</feature>
<dbReference type="AlphaFoldDB" id="A0A443PR31"/>
<dbReference type="PANTHER" id="PTHR33322:SF16">
    <property type="entry name" value="BAG FAMILY MOLECULAR CHAPERONE REGULATOR 6"/>
    <property type="match status" value="1"/>
</dbReference>
<organism evidence="4 5">
    <name type="scientific">Cinnamomum micranthum f. kanehirae</name>
    <dbReference type="NCBI Taxonomy" id="337451"/>
    <lineage>
        <taxon>Eukaryota</taxon>
        <taxon>Viridiplantae</taxon>
        <taxon>Streptophyta</taxon>
        <taxon>Embryophyta</taxon>
        <taxon>Tracheophyta</taxon>
        <taxon>Spermatophyta</taxon>
        <taxon>Magnoliopsida</taxon>
        <taxon>Magnoliidae</taxon>
        <taxon>Laurales</taxon>
        <taxon>Lauraceae</taxon>
        <taxon>Cinnamomum</taxon>
    </lineage>
</organism>
<dbReference type="PROSITE" id="PS51035">
    <property type="entry name" value="BAG"/>
    <property type="match status" value="1"/>
</dbReference>
<proteinExistence type="predicted"/>
<comment type="caution">
    <text evidence="4">The sequence shown here is derived from an EMBL/GenBank/DDBJ whole genome shotgun (WGS) entry which is preliminary data.</text>
</comment>
<feature type="compositionally biased region" description="Basic and acidic residues" evidence="2">
    <location>
        <begin position="1026"/>
        <end position="1041"/>
    </location>
</feature>
<feature type="compositionally biased region" description="Basic and acidic residues" evidence="2">
    <location>
        <begin position="1115"/>
        <end position="1126"/>
    </location>
</feature>
<gene>
    <name evidence="4" type="ORF">CKAN_02247900</name>
</gene>
<dbReference type="InterPro" id="IPR040400">
    <property type="entry name" value="BAG5/6/7/8"/>
</dbReference>
<feature type="domain" description="BAG" evidence="3">
    <location>
        <begin position="578"/>
        <end position="655"/>
    </location>
</feature>
<feature type="compositionally biased region" description="Basic and acidic residues" evidence="2">
    <location>
        <begin position="740"/>
        <end position="758"/>
    </location>
</feature>
<feature type="region of interest" description="Disordered" evidence="2">
    <location>
        <begin position="671"/>
        <end position="727"/>
    </location>
</feature>
<dbReference type="SMART" id="SM00264">
    <property type="entry name" value="BAG"/>
    <property type="match status" value="1"/>
</dbReference>
<feature type="region of interest" description="Disordered" evidence="2">
    <location>
        <begin position="515"/>
        <end position="536"/>
    </location>
</feature>
<evidence type="ECO:0000313" key="5">
    <source>
        <dbReference type="Proteomes" id="UP000283530"/>
    </source>
</evidence>
<sequence length="1198" mass="133479">MYPVYRCMEPFPQPVSHQKNHTPYCHHYNPGWEVIPPQVKIDPTESPHTLKPWPYSGNIAYPNPTECHGYCNHSYPPGYYSYRPPHSYLSPHPPMYYYGPHPPHHDGNHYAADQARYEYDKNMVRDHCCGCPNHTCNGKADSKVRIEEEKPGLERKGSDSNGLTKLQNYPYPIICMPPGCIKDKETDKPLESDLKTCNGWVPLDLNNVKSLNKGGDEKRIKDQQTEDKKPQLQWPIIWFPGCDKAEDEKKDVKDIEVSPKVEEDAPQKFKIIPVKLLENENHGEKPGVAEDASGNGHSSAAVEKDIKPGSATTKKGNNTKNIEVKQLEENGEKKSETAAKKPASSPVKTSKLPPVCLRVDPLPKKKNGNGTSRSPSPPAAKERGHQDLKKQELVVDKDNDGCSKNEETKIMNVEEKPSQISEAKERKSRTREIKVVDMEEKMLQTSEARGGLPKEKDMQEVRVEEKMVAQRGSGERQQLMEPVAQESNITTNEDQAQCQVRDPTNLSEEVGPVTKKAGIDGREHENTEEKKEVAEGKKVDKKKAMRKILCNVEAAVLIQSAYRGYEARRWEPLKKLRQIARICKQVDEIRERIQDIESSAKLQVDEKQQVVLNEMIMSLLLQLDTIQGLHPDVREIRKSVARELVCLQEKLDSFATQTATELLIEKACRDDEKTTQENGSVLKESTSKPAETSELFNNGDVAPDASQSNEAMGTAMSEEEQHEVKEKEILEMPSVDAEWFESKREEHKNHPTLVEHTRSVTSSEELAEVNTENDGRRTYEVEVLVGSPPSVNVEQPEEDFIDLDTVRDEKEDSAVNDKLVKSLQIDGYLDSIVEKLSKAVPMVAEEEAAPALEQVPLVKDDQVEELLKSQEANEEAISGPQSPETMLTGDECVNSVVEEVLPDMNRTSEIEVEEVDTMSVVKEEHDSEHVELPLISELSSLAVTEKDAECKPVEEEGSLEDAENQLLYSGSDIDATVKIATPVLADQGNNVEVVSGGNNGSDAEAVVVMAENPIPEEVGGCNADKGISEDDKVESPCDKKGMNPSLDIFEATTISHEIETKSQTPEADVAVEAITEVESLPPLSTPESDVEQGSNPENDSLSVSCGDPVPPSEVELQKDDKDLDGENDKLKEMLEKLLQAGKQQLTVISNLNGRVMELEKKLAKKKKMKIRRQKAVASSCIMHKDNLVNQRASATSMV</sequence>
<dbReference type="STRING" id="337451.A0A443PR31"/>
<keyword evidence="5" id="KW-1185">Reference proteome</keyword>
<evidence type="ECO:0000256" key="2">
    <source>
        <dbReference type="SAM" id="MobiDB-lite"/>
    </source>
</evidence>
<feature type="compositionally biased region" description="Polar residues" evidence="2">
    <location>
        <begin position="676"/>
        <end position="696"/>
    </location>
</feature>
<protein>
    <submittedName>
        <fullName evidence="4">BAG family molecular chaperone regulator 6-like protein</fullName>
    </submittedName>
</protein>
<dbReference type="GO" id="GO:0051087">
    <property type="term" value="F:protein-folding chaperone binding"/>
    <property type="evidence" value="ECO:0007669"/>
    <property type="project" value="InterPro"/>
</dbReference>
<evidence type="ECO:0000313" key="4">
    <source>
        <dbReference type="EMBL" id="RWR93238.1"/>
    </source>
</evidence>
<dbReference type="FunFam" id="1.20.58.120:FF:000010">
    <property type="entry name" value="BAG family molecular chaperone regulator 6"/>
    <property type="match status" value="1"/>
</dbReference>
<dbReference type="Gene3D" id="1.20.58.120">
    <property type="entry name" value="BAG domain"/>
    <property type="match status" value="1"/>
</dbReference>
<feature type="compositionally biased region" description="Polar residues" evidence="2">
    <location>
        <begin position="310"/>
        <end position="321"/>
    </location>
</feature>
<dbReference type="SUPFAM" id="SSF63491">
    <property type="entry name" value="BAG domain"/>
    <property type="match status" value="1"/>
</dbReference>
<evidence type="ECO:0000259" key="3">
    <source>
        <dbReference type="PROSITE" id="PS51035"/>
    </source>
</evidence>
<dbReference type="OrthoDB" id="787121at2759"/>
<feature type="region of interest" description="Disordered" evidence="2">
    <location>
        <begin position="1015"/>
        <end position="1044"/>
    </location>
</feature>
<reference evidence="4 5" key="1">
    <citation type="journal article" date="2019" name="Nat. Plants">
        <title>Stout camphor tree genome fills gaps in understanding of flowering plant genome evolution.</title>
        <authorList>
            <person name="Chaw S.M."/>
            <person name="Liu Y.C."/>
            <person name="Wu Y.W."/>
            <person name="Wang H.Y."/>
            <person name="Lin C.I."/>
            <person name="Wu C.S."/>
            <person name="Ke H.M."/>
            <person name="Chang L.Y."/>
            <person name="Hsu C.Y."/>
            <person name="Yang H.T."/>
            <person name="Sudianto E."/>
            <person name="Hsu M.H."/>
            <person name="Wu K.P."/>
            <person name="Wang L.N."/>
            <person name="Leebens-Mack J.H."/>
            <person name="Tsai I.J."/>
        </authorList>
    </citation>
    <scope>NUCLEOTIDE SEQUENCE [LARGE SCALE GENOMIC DNA]</scope>
    <source>
        <strain evidence="5">cv. Chaw 1501</strain>
        <tissue evidence="4">Young leaves</tissue>
    </source>
</reference>
<dbReference type="PANTHER" id="PTHR33322">
    <property type="entry name" value="BAG DOMAIN CONTAINING PROTEIN, EXPRESSED"/>
    <property type="match status" value="1"/>
</dbReference>
<evidence type="ECO:0000256" key="1">
    <source>
        <dbReference type="ARBA" id="ARBA00023186"/>
    </source>
</evidence>
<dbReference type="GO" id="GO:0006457">
    <property type="term" value="P:protein folding"/>
    <property type="evidence" value="ECO:0007669"/>
    <property type="project" value="TreeGrafter"/>
</dbReference>
<keyword evidence="1" id="KW-0143">Chaperone</keyword>
<feature type="compositionally biased region" description="Polar residues" evidence="2">
    <location>
        <begin position="1085"/>
        <end position="1103"/>
    </location>
</feature>
<dbReference type="InterPro" id="IPR003103">
    <property type="entry name" value="BAG_domain"/>
</dbReference>
<accession>A0A443PR31</accession>
<dbReference type="PROSITE" id="PS50096">
    <property type="entry name" value="IQ"/>
    <property type="match status" value="1"/>
</dbReference>
<feature type="region of interest" description="Disordered" evidence="2">
    <location>
        <begin position="280"/>
        <end position="407"/>
    </location>
</feature>
<name>A0A443PR31_9MAGN</name>